<dbReference type="EMBL" id="JARZFX010000002">
    <property type="protein sequence ID" value="MEC5423255.1"/>
    <property type="molecule type" value="Genomic_DNA"/>
</dbReference>
<evidence type="ECO:0000313" key="3">
    <source>
        <dbReference type="EMBL" id="MEC5423255.1"/>
    </source>
</evidence>
<dbReference type="NCBIfam" id="TIGR00369">
    <property type="entry name" value="unchar_dom_1"/>
    <property type="match status" value="1"/>
</dbReference>
<accession>A0ABU6KEE5</accession>
<reference evidence="3 4" key="1">
    <citation type="journal article" date="2024" name="Int. J. Syst. Evol. Microbiol.">
        <title>Virgibacillus tibetensis sp. nov., isolated from salt lake on the Tibetan Plateau of China.</title>
        <authorList>
            <person name="Phurbu D."/>
            <person name="Liu Z.-X."/>
            <person name="Wang R."/>
            <person name="Zheng Y.-Y."/>
            <person name="Liu H.-C."/>
            <person name="Zhou Y.-G."/>
            <person name="Yu Y.-J."/>
            <person name="Li A.-H."/>
        </authorList>
    </citation>
    <scope>NUCLEOTIDE SEQUENCE [LARGE SCALE GENOMIC DNA]</scope>
    <source>
        <strain evidence="3 4">C22-A2</strain>
    </source>
</reference>
<feature type="domain" description="Thioesterase" evidence="2">
    <location>
        <begin position="65"/>
        <end position="137"/>
    </location>
</feature>
<comment type="caution">
    <text evidence="3">The sequence shown here is derived from an EMBL/GenBank/DDBJ whole genome shotgun (WGS) entry which is preliminary data.</text>
</comment>
<organism evidence="3 4">
    <name type="scientific">Virgibacillus tibetensis</name>
    <dbReference type="NCBI Taxonomy" id="3042313"/>
    <lineage>
        <taxon>Bacteria</taxon>
        <taxon>Bacillati</taxon>
        <taxon>Bacillota</taxon>
        <taxon>Bacilli</taxon>
        <taxon>Bacillales</taxon>
        <taxon>Bacillaceae</taxon>
        <taxon>Virgibacillus</taxon>
    </lineage>
</organism>
<protein>
    <submittedName>
        <fullName evidence="3">PaaI family thioesterase</fullName>
        <ecNumber evidence="3">3.1.2.-</ecNumber>
    </submittedName>
</protein>
<dbReference type="Pfam" id="PF03061">
    <property type="entry name" value="4HBT"/>
    <property type="match status" value="1"/>
</dbReference>
<gene>
    <name evidence="3" type="ORF">QGM71_07045</name>
</gene>
<dbReference type="EC" id="3.1.2.-" evidence="3"/>
<dbReference type="PANTHER" id="PTHR42856:SF1">
    <property type="entry name" value="ACYL-COENZYME A THIOESTERASE PAAI"/>
    <property type="match status" value="1"/>
</dbReference>
<dbReference type="InterPro" id="IPR052723">
    <property type="entry name" value="Acyl-CoA_thioesterase_PaaI"/>
</dbReference>
<name>A0ABU6KEE5_9BACI</name>
<dbReference type="SUPFAM" id="SSF54637">
    <property type="entry name" value="Thioesterase/thiol ester dehydrase-isomerase"/>
    <property type="match status" value="1"/>
</dbReference>
<dbReference type="GO" id="GO:0016787">
    <property type="term" value="F:hydrolase activity"/>
    <property type="evidence" value="ECO:0007669"/>
    <property type="project" value="UniProtKB-KW"/>
</dbReference>
<keyword evidence="4" id="KW-1185">Reference proteome</keyword>
<evidence type="ECO:0000259" key="2">
    <source>
        <dbReference type="Pfam" id="PF03061"/>
    </source>
</evidence>
<dbReference type="InterPro" id="IPR006683">
    <property type="entry name" value="Thioestr_dom"/>
</dbReference>
<dbReference type="Gene3D" id="3.10.129.10">
    <property type="entry name" value="Hotdog Thioesterase"/>
    <property type="match status" value="1"/>
</dbReference>
<dbReference type="InterPro" id="IPR003736">
    <property type="entry name" value="PAAI_dom"/>
</dbReference>
<dbReference type="InterPro" id="IPR029069">
    <property type="entry name" value="HotDog_dom_sf"/>
</dbReference>
<sequence>MLTWNNLLVEKGIDLMMTVELDEVSRTFEESEFWKFLGLELDDIKVGCAKLKLPIRPSFINVKETVHGGIYASLLDTTMGMAARSLGYDEVATLQLNIQYVKSVNSGTIKSEARILNQSRSTALVEGKLYDEQNNLIAHCTGNFRMVKTDNS</sequence>
<dbReference type="PANTHER" id="PTHR42856">
    <property type="entry name" value="ACYL-COENZYME A THIOESTERASE PAAI"/>
    <property type="match status" value="1"/>
</dbReference>
<dbReference type="Proteomes" id="UP001335737">
    <property type="component" value="Unassembled WGS sequence"/>
</dbReference>
<dbReference type="CDD" id="cd03443">
    <property type="entry name" value="PaaI_thioesterase"/>
    <property type="match status" value="1"/>
</dbReference>
<evidence type="ECO:0000256" key="1">
    <source>
        <dbReference type="ARBA" id="ARBA00022801"/>
    </source>
</evidence>
<keyword evidence="1 3" id="KW-0378">Hydrolase</keyword>
<proteinExistence type="predicted"/>
<evidence type="ECO:0000313" key="4">
    <source>
        <dbReference type="Proteomes" id="UP001335737"/>
    </source>
</evidence>